<protein>
    <submittedName>
        <fullName evidence="2">Uncharacterized protein</fullName>
    </submittedName>
</protein>
<feature type="region of interest" description="Disordered" evidence="1">
    <location>
        <begin position="1"/>
        <end position="25"/>
    </location>
</feature>
<proteinExistence type="predicted"/>
<dbReference type="Proteomes" id="UP000325849">
    <property type="component" value="Unassembled WGS sequence"/>
</dbReference>
<accession>A0A5N8V4L3</accession>
<evidence type="ECO:0000313" key="2">
    <source>
        <dbReference type="EMBL" id="MPY30097.1"/>
    </source>
</evidence>
<sequence length="69" mass="7359">MLQEGRHKALTTTDRTGSLPDDVGGNLADRIERSLSSTASTTCEVWARSVIRTKAVIDSPSASRETIAA</sequence>
<dbReference type="RefSeq" id="WP_152884319.1">
    <property type="nucleotide sequence ID" value="NZ_VJZD01000003.1"/>
</dbReference>
<dbReference type="AlphaFoldDB" id="A0A5N8V4L3"/>
<gene>
    <name evidence="2" type="ORF">FNH09_01795</name>
</gene>
<evidence type="ECO:0000256" key="1">
    <source>
        <dbReference type="SAM" id="MobiDB-lite"/>
    </source>
</evidence>
<reference evidence="2 3" key="1">
    <citation type="submission" date="2019-07" db="EMBL/GenBank/DDBJ databases">
        <title>New species of Amycolatopsis and Streptomyces.</title>
        <authorList>
            <person name="Duangmal K."/>
            <person name="Teo W.F.A."/>
            <person name="Lipun K."/>
        </authorList>
    </citation>
    <scope>NUCLEOTIDE SEQUENCE [LARGE SCALE GENOMIC DNA]</scope>
    <source>
        <strain evidence="2 3">NBRC 109810</strain>
    </source>
</reference>
<organism evidence="2 3">
    <name type="scientific">Streptomyces adustus</name>
    <dbReference type="NCBI Taxonomy" id="1609272"/>
    <lineage>
        <taxon>Bacteria</taxon>
        <taxon>Bacillati</taxon>
        <taxon>Actinomycetota</taxon>
        <taxon>Actinomycetes</taxon>
        <taxon>Kitasatosporales</taxon>
        <taxon>Streptomycetaceae</taxon>
        <taxon>Streptomyces</taxon>
    </lineage>
</organism>
<evidence type="ECO:0000313" key="3">
    <source>
        <dbReference type="Proteomes" id="UP000325849"/>
    </source>
</evidence>
<name>A0A5N8V4L3_9ACTN</name>
<comment type="caution">
    <text evidence="2">The sequence shown here is derived from an EMBL/GenBank/DDBJ whole genome shotgun (WGS) entry which is preliminary data.</text>
</comment>
<keyword evidence="3" id="KW-1185">Reference proteome</keyword>
<dbReference type="EMBL" id="VJZD01000003">
    <property type="protein sequence ID" value="MPY30097.1"/>
    <property type="molecule type" value="Genomic_DNA"/>
</dbReference>